<name>A0A0A9D949_ARUDO</name>
<proteinExistence type="predicted"/>
<dbReference type="EMBL" id="GBRH01217613">
    <property type="protein sequence ID" value="JAD80282.1"/>
    <property type="molecule type" value="Transcribed_RNA"/>
</dbReference>
<sequence>MTRLIWMISSVLLMLPSGVSLFSMTHLPLNLIQFRCCVLVLVLES</sequence>
<protein>
    <submittedName>
        <fullName evidence="1">Uncharacterized protein</fullName>
    </submittedName>
</protein>
<reference evidence="1" key="1">
    <citation type="submission" date="2014-09" db="EMBL/GenBank/DDBJ databases">
        <authorList>
            <person name="Magalhaes I.L.F."/>
            <person name="Oliveira U."/>
            <person name="Santos F.R."/>
            <person name="Vidigal T.H.D.A."/>
            <person name="Brescovit A.D."/>
            <person name="Santos A.J."/>
        </authorList>
    </citation>
    <scope>NUCLEOTIDE SEQUENCE</scope>
    <source>
        <tissue evidence="1">Shoot tissue taken approximately 20 cm above the soil surface</tissue>
    </source>
</reference>
<evidence type="ECO:0000313" key="1">
    <source>
        <dbReference type="EMBL" id="JAD80282.1"/>
    </source>
</evidence>
<organism evidence="1">
    <name type="scientific">Arundo donax</name>
    <name type="common">Giant reed</name>
    <name type="synonym">Donax arundinaceus</name>
    <dbReference type="NCBI Taxonomy" id="35708"/>
    <lineage>
        <taxon>Eukaryota</taxon>
        <taxon>Viridiplantae</taxon>
        <taxon>Streptophyta</taxon>
        <taxon>Embryophyta</taxon>
        <taxon>Tracheophyta</taxon>
        <taxon>Spermatophyta</taxon>
        <taxon>Magnoliopsida</taxon>
        <taxon>Liliopsida</taxon>
        <taxon>Poales</taxon>
        <taxon>Poaceae</taxon>
        <taxon>PACMAD clade</taxon>
        <taxon>Arundinoideae</taxon>
        <taxon>Arundineae</taxon>
        <taxon>Arundo</taxon>
    </lineage>
</organism>
<dbReference type="AlphaFoldDB" id="A0A0A9D949"/>
<accession>A0A0A9D949</accession>
<reference evidence="1" key="2">
    <citation type="journal article" date="2015" name="Data Brief">
        <title>Shoot transcriptome of the giant reed, Arundo donax.</title>
        <authorList>
            <person name="Barrero R.A."/>
            <person name="Guerrero F.D."/>
            <person name="Moolhuijzen P."/>
            <person name="Goolsby J.A."/>
            <person name="Tidwell J."/>
            <person name="Bellgard S.E."/>
            <person name="Bellgard M.I."/>
        </authorList>
    </citation>
    <scope>NUCLEOTIDE SEQUENCE</scope>
    <source>
        <tissue evidence="1">Shoot tissue taken approximately 20 cm above the soil surface</tissue>
    </source>
</reference>